<name>A0A444ZR12_ARAHY</name>
<proteinExistence type="predicted"/>
<organism evidence="9 10">
    <name type="scientific">Arachis hypogaea</name>
    <name type="common">Peanut</name>
    <dbReference type="NCBI Taxonomy" id="3818"/>
    <lineage>
        <taxon>Eukaryota</taxon>
        <taxon>Viridiplantae</taxon>
        <taxon>Streptophyta</taxon>
        <taxon>Embryophyta</taxon>
        <taxon>Tracheophyta</taxon>
        <taxon>Spermatophyta</taxon>
        <taxon>Magnoliopsida</taxon>
        <taxon>eudicotyledons</taxon>
        <taxon>Gunneridae</taxon>
        <taxon>Pentapetalae</taxon>
        <taxon>rosids</taxon>
        <taxon>fabids</taxon>
        <taxon>Fabales</taxon>
        <taxon>Fabaceae</taxon>
        <taxon>Papilionoideae</taxon>
        <taxon>50 kb inversion clade</taxon>
        <taxon>dalbergioids sensu lato</taxon>
        <taxon>Dalbergieae</taxon>
        <taxon>Pterocarpus clade</taxon>
        <taxon>Arachis</taxon>
    </lineage>
</organism>
<protein>
    <recommendedName>
        <fullName evidence="8">WRKY domain-containing protein</fullName>
    </recommendedName>
</protein>
<feature type="domain" description="WRKY" evidence="8">
    <location>
        <begin position="279"/>
        <end position="343"/>
    </location>
</feature>
<dbReference type="AlphaFoldDB" id="A0A444ZR12"/>
<feature type="compositionally biased region" description="Basic and acidic residues" evidence="7">
    <location>
        <begin position="383"/>
        <end position="397"/>
    </location>
</feature>
<feature type="compositionally biased region" description="Polar residues" evidence="7">
    <location>
        <begin position="601"/>
        <end position="611"/>
    </location>
</feature>
<keyword evidence="5" id="KW-0804">Transcription</keyword>
<accession>A0A444ZR12</accession>
<dbReference type="FunFam" id="2.20.25.80:FF:000006">
    <property type="entry name" value="WRKY transcription factor"/>
    <property type="match status" value="1"/>
</dbReference>
<dbReference type="InterPro" id="IPR036576">
    <property type="entry name" value="WRKY_dom_sf"/>
</dbReference>
<dbReference type="GO" id="GO:0043565">
    <property type="term" value="F:sequence-specific DNA binding"/>
    <property type="evidence" value="ECO:0007669"/>
    <property type="project" value="InterPro"/>
</dbReference>
<evidence type="ECO:0000259" key="8">
    <source>
        <dbReference type="PROSITE" id="PS50811"/>
    </source>
</evidence>
<dbReference type="PANTHER" id="PTHR31221:SF126">
    <property type="entry name" value="WRKY DOMAIN-CONTAINING PROTEIN"/>
    <property type="match status" value="1"/>
</dbReference>
<evidence type="ECO:0000256" key="3">
    <source>
        <dbReference type="ARBA" id="ARBA00023015"/>
    </source>
</evidence>
<reference evidence="9 10" key="1">
    <citation type="submission" date="2019-01" db="EMBL/GenBank/DDBJ databases">
        <title>Sequencing of cultivated peanut Arachis hypogaea provides insights into genome evolution and oil improvement.</title>
        <authorList>
            <person name="Chen X."/>
        </authorList>
    </citation>
    <scope>NUCLEOTIDE SEQUENCE [LARGE SCALE GENOMIC DNA]</scope>
    <source>
        <strain evidence="10">cv. Fuhuasheng</strain>
        <tissue evidence="9">Leaves</tissue>
    </source>
</reference>
<evidence type="ECO:0000256" key="4">
    <source>
        <dbReference type="ARBA" id="ARBA00023125"/>
    </source>
</evidence>
<feature type="compositionally biased region" description="Low complexity" evidence="7">
    <location>
        <begin position="11"/>
        <end position="32"/>
    </location>
</feature>
<evidence type="ECO:0000313" key="10">
    <source>
        <dbReference type="Proteomes" id="UP000289738"/>
    </source>
</evidence>
<keyword evidence="4" id="KW-0238">DNA-binding</keyword>
<keyword evidence="6" id="KW-0539">Nucleus</keyword>
<gene>
    <name evidence="9" type="ORF">Ahy_B04g073674</name>
</gene>
<evidence type="ECO:0000256" key="1">
    <source>
        <dbReference type="ARBA" id="ARBA00004123"/>
    </source>
</evidence>
<dbReference type="Proteomes" id="UP000289738">
    <property type="component" value="Chromosome B04"/>
</dbReference>
<dbReference type="EMBL" id="SDMP01000014">
    <property type="protein sequence ID" value="RYR16643.1"/>
    <property type="molecule type" value="Genomic_DNA"/>
</dbReference>
<dbReference type="Gene3D" id="2.20.25.80">
    <property type="entry name" value="WRKY domain"/>
    <property type="match status" value="2"/>
</dbReference>
<keyword evidence="3" id="KW-0805">Transcription regulation</keyword>
<sequence>MEDDNHRNNIDNKNTNTTTNNNNVSSNNCSDSKNMDSDSKGGVFPAFPAKRSIAERRGFNSNAARINTARFRTNAITTSPFASPSPSSCSASPCITIPPGISPTALLDSPIMLPNSQAMPSPTTGSFHWLSSLPLDQGNLNDAPDSSLKFKNNATLADPNPLPPYSASLNQVSSNWHMVKGGNTDCQSIVPVLPPIDFSFPEDFSKGQNAKSIESRSFNDVKMVNCSLVNVNKVEMMQISRSDEAGDESTLPKNVTLGGDIRRQPVMEKDQKETLLATGVVRTSEDGYNWRKYGQKQVKGSEYPRSYYKCTQPNCQVKKKVERSHDGQITEIIYKGTHNHSKPHLGRRALGLSTDEMSEMGEAGENYAKLEGPGWKNVQPGAKDTKHSLDWKADGQERTSSTSVVTELSDPMSTNKGKPLCAFEAEDTPEHSSTLASNDGDEDGTTQALAPAEDDAEDDESDSKRRKKENYLVESTLPSRAVREPRVVVQIETEIDILDDGYRWRKYGQKVVKGNPNPRYQFFLCLFLHIGYGFVCRKFPFFVDASCYCLILFVDIHLCWSYYKCTSAGCPVRKHVERASHNTKYVITTYEGKHNHEVPTARTNNHVSSNDGGLPPSGPNGQSALALPGSAVIPKSENHQTLTSHFDRKPEFGSDFLRPSLVGAFSNNLKFGSSPMCQMKYPSLSSTMPYGSFGLNPDRCTAPQAGSIPSVYPDFPMPLPLNLPSSGNFSLAGLNFNCAKPMNPVQPFLSGQQVKDIDTGFLRPKQEQKDDAIYGTCLPPVDHGNSSSAAPSSIYQQVMQNFPS</sequence>
<dbReference type="GO" id="GO:0005634">
    <property type="term" value="C:nucleus"/>
    <property type="evidence" value="ECO:0007669"/>
    <property type="project" value="UniProtKB-SubCell"/>
</dbReference>
<evidence type="ECO:0000256" key="2">
    <source>
        <dbReference type="ARBA" id="ARBA00022737"/>
    </source>
</evidence>
<dbReference type="PROSITE" id="PS50811">
    <property type="entry name" value="WRKY"/>
    <property type="match status" value="2"/>
</dbReference>
<feature type="region of interest" description="Disordered" evidence="7">
    <location>
        <begin position="367"/>
        <end position="470"/>
    </location>
</feature>
<feature type="compositionally biased region" description="Acidic residues" evidence="7">
    <location>
        <begin position="452"/>
        <end position="461"/>
    </location>
</feature>
<comment type="subcellular location">
    <subcellularLocation>
        <location evidence="1">Nucleus</location>
    </subcellularLocation>
</comment>
<keyword evidence="2" id="KW-0677">Repeat</keyword>
<keyword evidence="10" id="KW-1185">Reference proteome</keyword>
<dbReference type="SMART" id="SM00774">
    <property type="entry name" value="WRKY"/>
    <property type="match status" value="2"/>
</dbReference>
<dbReference type="PANTHER" id="PTHR31221">
    <property type="entry name" value="WRKY TRANSCRIPTION FACTOR PROTEIN 1-RELATED"/>
    <property type="match status" value="1"/>
</dbReference>
<evidence type="ECO:0000256" key="5">
    <source>
        <dbReference type="ARBA" id="ARBA00023163"/>
    </source>
</evidence>
<feature type="region of interest" description="Disordered" evidence="7">
    <location>
        <begin position="597"/>
        <end position="621"/>
    </location>
</feature>
<feature type="compositionally biased region" description="Basic and acidic residues" evidence="7">
    <location>
        <begin position="1"/>
        <end position="10"/>
    </location>
</feature>
<dbReference type="InterPro" id="IPR044810">
    <property type="entry name" value="WRKY_plant"/>
</dbReference>
<feature type="compositionally biased region" description="Polar residues" evidence="7">
    <location>
        <begin position="398"/>
        <end position="416"/>
    </location>
</feature>
<dbReference type="Pfam" id="PF03106">
    <property type="entry name" value="WRKY"/>
    <property type="match status" value="3"/>
</dbReference>
<feature type="region of interest" description="Disordered" evidence="7">
    <location>
        <begin position="1"/>
        <end position="43"/>
    </location>
</feature>
<feature type="domain" description="WRKY" evidence="8">
    <location>
        <begin position="493"/>
        <end position="599"/>
    </location>
</feature>
<comment type="caution">
    <text evidence="9">The sequence shown here is derived from an EMBL/GenBank/DDBJ whole genome shotgun (WGS) entry which is preliminary data.</text>
</comment>
<evidence type="ECO:0000313" key="9">
    <source>
        <dbReference type="EMBL" id="RYR16643.1"/>
    </source>
</evidence>
<dbReference type="GO" id="GO:0003700">
    <property type="term" value="F:DNA-binding transcription factor activity"/>
    <property type="evidence" value="ECO:0007669"/>
    <property type="project" value="InterPro"/>
</dbReference>
<evidence type="ECO:0000256" key="7">
    <source>
        <dbReference type="SAM" id="MobiDB-lite"/>
    </source>
</evidence>
<dbReference type="STRING" id="3818.A0A444ZR12"/>
<dbReference type="InterPro" id="IPR003657">
    <property type="entry name" value="WRKY_dom"/>
</dbReference>
<dbReference type="SUPFAM" id="SSF118290">
    <property type="entry name" value="WRKY DNA-binding domain"/>
    <property type="match status" value="3"/>
</dbReference>
<evidence type="ECO:0000256" key="6">
    <source>
        <dbReference type="ARBA" id="ARBA00023242"/>
    </source>
</evidence>